<feature type="domain" description="tRNA intron endonuclease catalytic" evidence="4">
    <location>
        <begin position="119"/>
        <end position="200"/>
    </location>
</feature>
<dbReference type="InterPro" id="IPR006677">
    <property type="entry name" value="tRNA_intron_Endonuc_cat-like"/>
</dbReference>
<protein>
    <recommendedName>
        <fullName evidence="2">tRNA-intron lyase</fullName>
        <ecNumber evidence="2">4.6.1.16</ecNumber>
    </recommendedName>
</protein>
<dbReference type="AlphaFoldDB" id="S8BS82"/>
<comment type="caution">
    <text evidence="6">The sequence shown here is derived from an EMBL/GenBank/DDBJ whole genome shotgun (WGS) entry which is preliminary data.</text>
</comment>
<reference evidence="6 7" key="1">
    <citation type="journal article" date="2013" name="BMC Genomics">
        <title>The miniature genome of a carnivorous plant Genlisea aurea contains a low number of genes and short non-coding sequences.</title>
        <authorList>
            <person name="Leushkin E.V."/>
            <person name="Sutormin R.A."/>
            <person name="Nabieva E.R."/>
            <person name="Penin A.A."/>
            <person name="Kondrashov A.S."/>
            <person name="Logacheva M.D."/>
        </authorList>
    </citation>
    <scope>NUCLEOTIDE SEQUENCE [LARGE SCALE GENOMIC DNA]</scope>
</reference>
<accession>S8BS82</accession>
<dbReference type="SUPFAM" id="SSF53032">
    <property type="entry name" value="tRNA-intron endonuclease catalytic domain-like"/>
    <property type="match status" value="1"/>
</dbReference>
<dbReference type="EC" id="4.6.1.16" evidence="2"/>
<evidence type="ECO:0000256" key="3">
    <source>
        <dbReference type="ARBA" id="ARBA00034031"/>
    </source>
</evidence>
<dbReference type="Gene3D" id="3.40.1170.20">
    <property type="entry name" value="tRNA intron endonuclease, N-terminal domain"/>
    <property type="match status" value="1"/>
</dbReference>
<dbReference type="Gene3D" id="3.40.1350.10">
    <property type="match status" value="1"/>
</dbReference>
<name>S8BS82_9LAMI</name>
<gene>
    <name evidence="6" type="ORF">M569_17530</name>
</gene>
<dbReference type="OrthoDB" id="10249562at2759"/>
<evidence type="ECO:0000259" key="4">
    <source>
        <dbReference type="Pfam" id="PF01974"/>
    </source>
</evidence>
<dbReference type="CDD" id="cd22363">
    <property type="entry name" value="tRNA-intron_lyase_C"/>
    <property type="match status" value="1"/>
</dbReference>
<evidence type="ECO:0000256" key="1">
    <source>
        <dbReference type="ARBA" id="ARBA00008078"/>
    </source>
</evidence>
<dbReference type="Proteomes" id="UP000015453">
    <property type="component" value="Unassembled WGS sequence"/>
</dbReference>
<evidence type="ECO:0000259" key="5">
    <source>
        <dbReference type="Pfam" id="PF02778"/>
    </source>
</evidence>
<comment type="catalytic activity">
    <reaction evidence="3">
        <text>pretRNA = a 3'-half-tRNA molecule with a 5'-OH end + a 5'-half-tRNA molecule with a 2',3'-cyclic phosphate end + an intron with a 2',3'-cyclic phosphate and a 5'-hydroxyl terminus.</text>
        <dbReference type="EC" id="4.6.1.16"/>
    </reaction>
</comment>
<keyword evidence="7" id="KW-1185">Reference proteome</keyword>
<dbReference type="InterPro" id="IPR006676">
    <property type="entry name" value="tRNA_splic"/>
</dbReference>
<organism evidence="6 7">
    <name type="scientific">Genlisea aurea</name>
    <dbReference type="NCBI Taxonomy" id="192259"/>
    <lineage>
        <taxon>Eukaryota</taxon>
        <taxon>Viridiplantae</taxon>
        <taxon>Streptophyta</taxon>
        <taxon>Embryophyta</taxon>
        <taxon>Tracheophyta</taxon>
        <taxon>Spermatophyta</taxon>
        <taxon>Magnoliopsida</taxon>
        <taxon>eudicotyledons</taxon>
        <taxon>Gunneridae</taxon>
        <taxon>Pentapetalae</taxon>
        <taxon>asterids</taxon>
        <taxon>lamiids</taxon>
        <taxon>Lamiales</taxon>
        <taxon>Lentibulariaceae</taxon>
        <taxon>Genlisea</taxon>
    </lineage>
</organism>
<evidence type="ECO:0000313" key="6">
    <source>
        <dbReference type="EMBL" id="EPS57289.1"/>
    </source>
</evidence>
<dbReference type="Pfam" id="PF01974">
    <property type="entry name" value="tRNA_int_endo"/>
    <property type="match status" value="1"/>
</dbReference>
<dbReference type="Pfam" id="PF02778">
    <property type="entry name" value="tRNA_int_endo_N"/>
    <property type="match status" value="1"/>
</dbReference>
<dbReference type="GO" id="GO:0003676">
    <property type="term" value="F:nucleic acid binding"/>
    <property type="evidence" value="ECO:0007669"/>
    <property type="project" value="InterPro"/>
</dbReference>
<feature type="domain" description="tRNA intron endonuclease N-terminal" evidence="5">
    <location>
        <begin position="37"/>
        <end position="109"/>
    </location>
</feature>
<dbReference type="PANTHER" id="PTHR21227:SF0">
    <property type="entry name" value="TRNA-SPLICING ENDONUCLEASE SUBUNIT SEN2"/>
    <property type="match status" value="1"/>
</dbReference>
<evidence type="ECO:0000256" key="2">
    <source>
        <dbReference type="ARBA" id="ARBA00012573"/>
    </source>
</evidence>
<dbReference type="InterPro" id="IPR036167">
    <property type="entry name" value="tRNA_intron_Endo_cat-like_sf"/>
</dbReference>
<proteinExistence type="inferred from homology"/>
<dbReference type="GO" id="GO:0000379">
    <property type="term" value="P:tRNA-type intron splice site recognition and cleavage"/>
    <property type="evidence" value="ECO:0007669"/>
    <property type="project" value="TreeGrafter"/>
</dbReference>
<evidence type="ECO:0000313" key="7">
    <source>
        <dbReference type="Proteomes" id="UP000015453"/>
    </source>
</evidence>
<feature type="non-terminal residue" evidence="6">
    <location>
        <position position="234"/>
    </location>
</feature>
<dbReference type="InterPro" id="IPR006678">
    <property type="entry name" value="tRNA_intron_Endonuc_N"/>
</dbReference>
<sequence>MAPRWKGKSAEAKALSEPMSGIVFELQSSFVESNSVGQLAGNSVLVAANRKQTELLNRSCFGHPIATADEGSQWFQLTLNEALYMRYVLRCIEIAAGEDMARLTDEELWEHAVAADLSLRFEGYAYLRAKNWVVRDGSQYGVDFVAYRHHPSLVHSEFAVLVLPSSSSGDRLRSWSDFHCTVRLCGSVAKTLLMVCVGRRRDTGDGGGVPPWSLERYRIEERVVTRWNPQQCRD</sequence>
<dbReference type="GO" id="GO:0000213">
    <property type="term" value="F:tRNA-intron lyase activity"/>
    <property type="evidence" value="ECO:0007669"/>
    <property type="project" value="UniProtKB-EC"/>
</dbReference>
<dbReference type="GO" id="GO:0000214">
    <property type="term" value="C:tRNA-intron endonuclease complex"/>
    <property type="evidence" value="ECO:0007669"/>
    <property type="project" value="TreeGrafter"/>
</dbReference>
<dbReference type="PANTHER" id="PTHR21227">
    <property type="entry name" value="TRNA-SPLICING ENDONUCLEASE SUBUNIT SEN2"/>
    <property type="match status" value="1"/>
</dbReference>
<dbReference type="InterPro" id="IPR011856">
    <property type="entry name" value="tRNA_endonuc-like_dom_sf"/>
</dbReference>
<dbReference type="GO" id="GO:0005737">
    <property type="term" value="C:cytoplasm"/>
    <property type="evidence" value="ECO:0007669"/>
    <property type="project" value="TreeGrafter"/>
</dbReference>
<comment type="similarity">
    <text evidence="1">Belongs to the tRNA-intron endonuclease family.</text>
</comment>
<dbReference type="EMBL" id="AUSU01010395">
    <property type="protein sequence ID" value="EPS57289.1"/>
    <property type="molecule type" value="Genomic_DNA"/>
</dbReference>